<sequence>MGFFVVGWLPGTVSRSGCAVIAGDEKNPGTTAEVYQPLAVLVTKARPTAAGAPGTRVRCWF</sequence>
<protein>
    <submittedName>
        <fullName evidence="1">Uncharacterized protein</fullName>
    </submittedName>
</protein>
<dbReference type="EMBL" id="CP029543">
    <property type="protein sequence ID" value="AWV47343.1"/>
    <property type="molecule type" value="Genomic_DNA"/>
</dbReference>
<name>A0AAD0KSW6_MYCLR</name>
<dbReference type="AlphaFoldDB" id="A0AAD0KSW6"/>
<evidence type="ECO:0000313" key="2">
    <source>
        <dbReference type="Proteomes" id="UP000249682"/>
    </source>
</evidence>
<dbReference type="Proteomes" id="UP000249682">
    <property type="component" value="Chromosome"/>
</dbReference>
<proteinExistence type="predicted"/>
<reference evidence="1 2" key="1">
    <citation type="submission" date="2018-05" db="EMBL/GenBank/DDBJ databases">
        <title>Evolution of small genomes with special reference to Mycobacterium leprae.</title>
        <authorList>
            <person name="Mohanty P.S."/>
            <person name="Bansal A.K."/>
            <person name="Gupta U.D."/>
            <person name="Naaz F."/>
            <person name="Dwivedi V.D."/>
            <person name="Singh H."/>
            <person name="Gupta G."/>
            <person name="Sharma S."/>
            <person name="Arora M."/>
        </authorList>
    </citation>
    <scope>NUCLEOTIDE SEQUENCE [LARGE SCALE GENOMIC DNA]</scope>
    <source>
        <strain evidence="1 2">MRHRU-235-G</strain>
    </source>
</reference>
<accession>A0AAD0KSW6</accession>
<evidence type="ECO:0000313" key="1">
    <source>
        <dbReference type="EMBL" id="AWV47343.1"/>
    </source>
</evidence>
<organism evidence="1 2">
    <name type="scientific">Mycobacterium leprae</name>
    <dbReference type="NCBI Taxonomy" id="1769"/>
    <lineage>
        <taxon>Bacteria</taxon>
        <taxon>Bacillati</taxon>
        <taxon>Actinomycetota</taxon>
        <taxon>Actinomycetes</taxon>
        <taxon>Mycobacteriales</taxon>
        <taxon>Mycobacteriaceae</taxon>
        <taxon>Mycobacterium</taxon>
    </lineage>
</organism>
<gene>
    <name evidence="1" type="ORF">DIJ64_02250</name>
</gene>